<reference evidence="2" key="1">
    <citation type="journal article" date="2019" name="Int. J. Syst. Evol. Microbiol.">
        <title>The Global Catalogue of Microorganisms (GCM) 10K type strain sequencing project: providing services to taxonomists for standard genome sequencing and annotation.</title>
        <authorList>
            <consortium name="The Broad Institute Genomics Platform"/>
            <consortium name="The Broad Institute Genome Sequencing Center for Infectious Disease"/>
            <person name="Wu L."/>
            <person name="Ma J."/>
        </authorList>
    </citation>
    <scope>NUCLEOTIDE SEQUENCE [LARGE SCALE GENOMIC DNA]</scope>
    <source>
        <strain evidence="2">CCUG 52468</strain>
    </source>
</reference>
<name>A0ABW3RH40_9SPHI</name>
<comment type="caution">
    <text evidence="1">The sequence shown here is derived from an EMBL/GenBank/DDBJ whole genome shotgun (WGS) entry which is preliminary data.</text>
</comment>
<gene>
    <name evidence="1" type="ORF">ACFQ2C_02215</name>
</gene>
<accession>A0ABW3RH40</accession>
<dbReference type="PROSITE" id="PS51257">
    <property type="entry name" value="PROKAR_LIPOPROTEIN"/>
    <property type="match status" value="1"/>
</dbReference>
<organism evidence="1 2">
    <name type="scientific">Sphingobacterium daejeonense</name>
    <dbReference type="NCBI Taxonomy" id="371142"/>
    <lineage>
        <taxon>Bacteria</taxon>
        <taxon>Pseudomonadati</taxon>
        <taxon>Bacteroidota</taxon>
        <taxon>Sphingobacteriia</taxon>
        <taxon>Sphingobacteriales</taxon>
        <taxon>Sphingobacteriaceae</taxon>
        <taxon>Sphingobacterium</taxon>
    </lineage>
</organism>
<keyword evidence="2" id="KW-1185">Reference proteome</keyword>
<proteinExistence type="predicted"/>
<protein>
    <recommendedName>
        <fullName evidence="3">Lipocalin-like domain-containing protein</fullName>
    </recommendedName>
</protein>
<dbReference type="EMBL" id="JBHTKY010000002">
    <property type="protein sequence ID" value="MFD1164411.1"/>
    <property type="molecule type" value="Genomic_DNA"/>
</dbReference>
<dbReference type="RefSeq" id="WP_380894588.1">
    <property type="nucleotide sequence ID" value="NZ_JBHTKY010000002.1"/>
</dbReference>
<sequence length="192" mass="21657">MKTKLLLIFPILMMMLVGCEGLLDEIDEGDGKDPIEDPELFIGNWIAYEIYASSIEQNGITNPIDFSNVNLIEQSIKFDSYEAPCTTKVSKVELKFNSLSLELKADKSAILKQNVLTKINGYDENCNSKVYDKSAETVSNQTWKENDVKRTLTLTHKESGHTEFKVLSISSNSLELEINDGDDEKIKIILKK</sequence>
<evidence type="ECO:0000313" key="2">
    <source>
        <dbReference type="Proteomes" id="UP001597205"/>
    </source>
</evidence>
<evidence type="ECO:0000313" key="1">
    <source>
        <dbReference type="EMBL" id="MFD1164411.1"/>
    </source>
</evidence>
<dbReference type="Proteomes" id="UP001597205">
    <property type="component" value="Unassembled WGS sequence"/>
</dbReference>
<evidence type="ECO:0008006" key="3">
    <source>
        <dbReference type="Google" id="ProtNLM"/>
    </source>
</evidence>